<gene>
    <name evidence="4" type="primary">MED11</name>
    <name evidence="6" type="ORF">CTHT_0068270</name>
</gene>
<evidence type="ECO:0000313" key="7">
    <source>
        <dbReference type="Proteomes" id="UP000008066"/>
    </source>
</evidence>
<dbReference type="OrthoDB" id="5418434at2759"/>
<comment type="subunit">
    <text evidence="4">Component of the Mediator complex.</text>
</comment>
<keyword evidence="8" id="KW-0002">3D-structure</keyword>
<sequence length="238" mass="25477">MAQPSQSSVPESDAGSFPVDIHKPFTPAERIQQLGEIDNDIASLLQHLSAALKALATPPGKRIFQEQDSESNSPSASDTSNPNDTPPSSCGIDPVTAFKTAQNDFFRTIDRIDKHLTRQIYALEEAGIITLKSGTGSGAGTVGAGATEEQAQQLPQPQMIPGQPQAAGITADASVAPVPKARLEPDGMGRYGKLDVGRLNMASSIVEREMEGELWRKAREHLGRMTSQASGREDRMEE</sequence>
<accession>G0SH09</accession>
<evidence type="ECO:0000256" key="3">
    <source>
        <dbReference type="ARBA" id="ARBA00023242"/>
    </source>
</evidence>
<dbReference type="GeneID" id="18260865"/>
<protein>
    <recommendedName>
        <fullName evidence="4">Mediator of RNA polymerase II transcription subunit 11</fullName>
    </recommendedName>
    <alternativeName>
        <fullName evidence="4">Mediator complex subunit 11</fullName>
    </alternativeName>
</protein>
<keyword evidence="4" id="KW-0010">Activator</keyword>
<dbReference type="eggNOG" id="ENOG502S9BX">
    <property type="taxonomic scope" value="Eukaryota"/>
</dbReference>
<dbReference type="GO" id="GO:0003712">
    <property type="term" value="F:transcription coregulator activity"/>
    <property type="evidence" value="ECO:0007669"/>
    <property type="project" value="InterPro"/>
</dbReference>
<dbReference type="RefSeq" id="XP_006697116.1">
    <property type="nucleotide sequence ID" value="XM_006697053.1"/>
</dbReference>
<reference evidence="6 7" key="1">
    <citation type="journal article" date="2011" name="Cell">
        <title>Insight into structure and assembly of the nuclear pore complex by utilizing the genome of a eukaryotic thermophile.</title>
        <authorList>
            <person name="Amlacher S."/>
            <person name="Sarges P."/>
            <person name="Flemming D."/>
            <person name="van Noort V."/>
            <person name="Kunze R."/>
            <person name="Devos D.P."/>
            <person name="Arumugam M."/>
            <person name="Bork P."/>
            <person name="Hurt E."/>
        </authorList>
    </citation>
    <scope>NUCLEOTIDE SEQUENCE [LARGE SCALE GENOMIC DNA]</scope>
    <source>
        <strain evidence="7">DSM 1495 / CBS 144.50 / IMI 039719</strain>
    </source>
</reference>
<dbReference type="STRING" id="759272.G0SH09"/>
<dbReference type="Proteomes" id="UP000008066">
    <property type="component" value="Unassembled WGS sequence"/>
</dbReference>
<dbReference type="SMR" id="G0SH09"/>
<dbReference type="HOGENOM" id="CLU_094325_0_0_1"/>
<comment type="subcellular location">
    <subcellularLocation>
        <location evidence="1 4">Nucleus</location>
    </subcellularLocation>
</comment>
<comment type="similarity">
    <text evidence="2 4">Belongs to the Mediator complex subunit 11 family.</text>
</comment>
<evidence type="ECO:0000256" key="4">
    <source>
        <dbReference type="RuleBase" id="RU364147"/>
    </source>
</evidence>
<feature type="region of interest" description="Disordered" evidence="5">
    <location>
        <begin position="59"/>
        <end position="93"/>
    </location>
</feature>
<evidence type="ECO:0000256" key="2">
    <source>
        <dbReference type="ARBA" id="ARBA00008186"/>
    </source>
</evidence>
<feature type="compositionally biased region" description="Polar residues" evidence="5">
    <location>
        <begin position="70"/>
        <end position="88"/>
    </location>
</feature>
<dbReference type="PDB" id="6XP5">
    <property type="method" value="EM"/>
    <property type="resolution" value="4.20 A"/>
    <property type="chains" value="K=1-238"/>
</dbReference>
<name>G0SH09_CHATD</name>
<reference evidence="8" key="2">
    <citation type="journal article" date="2021" name="Mol. Cell">
        <title>Mediator structure and conformation change.</title>
        <authorList>
            <person name="Zhang H."/>
            <person name="Chen D.H."/>
            <person name="Mattoo R.U.H."/>
            <person name="Bushnell D.A."/>
            <person name="Wang Y."/>
            <person name="Yuan C."/>
            <person name="Wang L."/>
            <person name="Wang C."/>
            <person name="Davis R.E."/>
            <person name="Nie Y."/>
            <person name="Kornberg R.D."/>
        </authorList>
    </citation>
    <scope>STRUCTURE BY ELECTRON MICROSCOPY (4.20 ANGSTROMS)</scope>
</reference>
<dbReference type="KEGG" id="cthr:CTHT_0068270"/>
<keyword evidence="7" id="KW-1185">Reference proteome</keyword>
<dbReference type="OMA" id="HSIDVRM"/>
<evidence type="ECO:0000256" key="5">
    <source>
        <dbReference type="SAM" id="MobiDB-lite"/>
    </source>
</evidence>
<dbReference type="GO" id="GO:0016592">
    <property type="term" value="C:mediator complex"/>
    <property type="evidence" value="ECO:0007669"/>
    <property type="project" value="InterPro"/>
</dbReference>
<dbReference type="Pfam" id="PF10280">
    <property type="entry name" value="Med11"/>
    <property type="match status" value="1"/>
</dbReference>
<keyword evidence="3 4" id="KW-0539">Nucleus</keyword>
<keyword evidence="4" id="KW-0805">Transcription regulation</keyword>
<comment type="function">
    <text evidence="4">Component of the Mediator complex, a coactivator involved in the regulated transcription of nearly all RNA polymerase II-dependent genes. Mediator functions as a bridge to convey information from gene-specific regulatory proteins to the basal RNA polymerase II transcription machinery. Mediator is recruited to promoters by direct interactions with regulatory proteins and serves as a scaffold for the assembly of a functional pre-initiation complex with RNA polymerase II and the general transcription factors.</text>
</comment>
<dbReference type="EMDB" id="EMD-22284"/>
<evidence type="ECO:0000256" key="1">
    <source>
        <dbReference type="ARBA" id="ARBA00004123"/>
    </source>
</evidence>
<evidence type="ECO:0007829" key="8">
    <source>
        <dbReference type="PDB" id="6XP5"/>
    </source>
</evidence>
<feature type="region of interest" description="Disordered" evidence="5">
    <location>
        <begin position="1"/>
        <end position="24"/>
    </location>
</feature>
<organism evidence="7">
    <name type="scientific">Chaetomium thermophilum (strain DSM 1495 / CBS 144.50 / IMI 039719)</name>
    <name type="common">Thermochaetoides thermophila</name>
    <dbReference type="NCBI Taxonomy" id="759272"/>
    <lineage>
        <taxon>Eukaryota</taxon>
        <taxon>Fungi</taxon>
        <taxon>Dikarya</taxon>
        <taxon>Ascomycota</taxon>
        <taxon>Pezizomycotina</taxon>
        <taxon>Sordariomycetes</taxon>
        <taxon>Sordariomycetidae</taxon>
        <taxon>Sordariales</taxon>
        <taxon>Chaetomiaceae</taxon>
        <taxon>Thermochaetoides</taxon>
    </lineage>
</organism>
<dbReference type="InterPro" id="IPR019404">
    <property type="entry name" value="Mediator_Med11"/>
</dbReference>
<dbReference type="Gene3D" id="1.10.287.3490">
    <property type="match status" value="1"/>
</dbReference>
<dbReference type="GO" id="GO:0006357">
    <property type="term" value="P:regulation of transcription by RNA polymerase II"/>
    <property type="evidence" value="ECO:0007669"/>
    <property type="project" value="InterPro"/>
</dbReference>
<feature type="compositionally biased region" description="Polar residues" evidence="5">
    <location>
        <begin position="1"/>
        <end position="10"/>
    </location>
</feature>
<keyword evidence="4" id="KW-0804">Transcription</keyword>
<proteinExistence type="evidence at protein level"/>
<dbReference type="AlphaFoldDB" id="G0SH09"/>
<evidence type="ECO:0000313" key="6">
    <source>
        <dbReference type="EMBL" id="EGS17498.1"/>
    </source>
</evidence>
<dbReference type="EMBL" id="GL988047">
    <property type="protein sequence ID" value="EGS17498.1"/>
    <property type="molecule type" value="Genomic_DNA"/>
</dbReference>